<comment type="caution">
    <text evidence="3">The sequence shown here is derived from an EMBL/GenBank/DDBJ whole genome shotgun (WGS) entry which is preliminary data.</text>
</comment>
<reference evidence="3 4" key="1">
    <citation type="journal article" date="2018" name="J. Invertebr. Pathol.">
        <title>New genotyping method for the causative agent of crayfish plague (Aphanomyces astaci) based on whole genome data.</title>
        <authorList>
            <person name="Minardi D."/>
            <person name="Studholme D.J."/>
            <person name="van der Giezen M."/>
            <person name="Pretto T."/>
            <person name="Oidtmann B."/>
        </authorList>
    </citation>
    <scope>NUCLEOTIDE SEQUENCE [LARGE SCALE GENOMIC DNA]</scope>
    <source>
        <strain evidence="3 4">KB13</strain>
    </source>
</reference>
<dbReference type="AlphaFoldDB" id="A0A9X8H3I9"/>
<gene>
    <name evidence="3" type="ORF">DYB28_004257</name>
</gene>
<protein>
    <submittedName>
        <fullName evidence="3">Uncharacterized protein</fullName>
    </submittedName>
</protein>
<proteinExistence type="predicted"/>
<evidence type="ECO:0000256" key="2">
    <source>
        <dbReference type="SAM" id="SignalP"/>
    </source>
</evidence>
<evidence type="ECO:0000256" key="1">
    <source>
        <dbReference type="SAM" id="MobiDB-lite"/>
    </source>
</evidence>
<keyword evidence="2" id="KW-0732">Signal</keyword>
<dbReference type="PROSITE" id="PS51257">
    <property type="entry name" value="PROKAR_LIPOPROTEIN"/>
    <property type="match status" value="1"/>
</dbReference>
<dbReference type="EMBL" id="QUTI01046671">
    <property type="protein sequence ID" value="RLN99739.1"/>
    <property type="molecule type" value="Genomic_DNA"/>
</dbReference>
<feature type="compositionally biased region" description="Basic residues" evidence="1">
    <location>
        <begin position="77"/>
        <end position="87"/>
    </location>
</feature>
<feature type="chain" id="PRO_5040971783" evidence="2">
    <location>
        <begin position="17"/>
        <end position="165"/>
    </location>
</feature>
<feature type="compositionally biased region" description="Polar residues" evidence="1">
    <location>
        <begin position="92"/>
        <end position="112"/>
    </location>
</feature>
<feature type="signal peptide" evidence="2">
    <location>
        <begin position="1"/>
        <end position="16"/>
    </location>
</feature>
<sequence>MKIIGLLSLLTVSVFACDLTKIKDGMASCDSLGSADAKCNDRACHKALHYLVDEDTIKCYVSLGLGPASDLNNTPHRPSHSAPHRPSYRPSNSTPHHPSNCTPHRTPNSATHSAAHRSSIVVVCTCPVEWTNPDPCSPHHKRAIRSFHFRTIHNYAFDDRNRPNY</sequence>
<organism evidence="3 4">
    <name type="scientific">Aphanomyces astaci</name>
    <name type="common">Crayfish plague agent</name>
    <dbReference type="NCBI Taxonomy" id="112090"/>
    <lineage>
        <taxon>Eukaryota</taxon>
        <taxon>Sar</taxon>
        <taxon>Stramenopiles</taxon>
        <taxon>Oomycota</taxon>
        <taxon>Saprolegniomycetes</taxon>
        <taxon>Saprolegniales</taxon>
        <taxon>Verrucalvaceae</taxon>
        <taxon>Aphanomyces</taxon>
    </lineage>
</organism>
<dbReference type="Proteomes" id="UP000275652">
    <property type="component" value="Unassembled WGS sequence"/>
</dbReference>
<evidence type="ECO:0000313" key="3">
    <source>
        <dbReference type="EMBL" id="RLN99739.1"/>
    </source>
</evidence>
<accession>A0A9X8H3I9</accession>
<name>A0A9X8H3I9_APHAT</name>
<feature type="region of interest" description="Disordered" evidence="1">
    <location>
        <begin position="70"/>
        <end position="114"/>
    </location>
</feature>
<evidence type="ECO:0000313" key="4">
    <source>
        <dbReference type="Proteomes" id="UP000275652"/>
    </source>
</evidence>